<dbReference type="PROSITE" id="PS50404">
    <property type="entry name" value="GST_NTER"/>
    <property type="match status" value="1"/>
</dbReference>
<comment type="caution">
    <text evidence="2">The sequence shown here is derived from an EMBL/GenBank/DDBJ whole genome shotgun (WGS) entry which is preliminary data.</text>
</comment>
<evidence type="ECO:0000313" key="3">
    <source>
        <dbReference type="Proteomes" id="UP001143307"/>
    </source>
</evidence>
<dbReference type="Pfam" id="PF13417">
    <property type="entry name" value="GST_N_3"/>
    <property type="match status" value="1"/>
</dbReference>
<dbReference type="SFLD" id="SFLDG00358">
    <property type="entry name" value="Main_(cytGST)"/>
    <property type="match status" value="1"/>
</dbReference>
<dbReference type="InterPro" id="IPR011767">
    <property type="entry name" value="GLR_AS"/>
</dbReference>
<evidence type="ECO:0000313" key="2">
    <source>
        <dbReference type="EMBL" id="MCX2975511.1"/>
    </source>
</evidence>
<dbReference type="CDD" id="cd00299">
    <property type="entry name" value="GST_C_family"/>
    <property type="match status" value="1"/>
</dbReference>
<dbReference type="InterPro" id="IPR036282">
    <property type="entry name" value="Glutathione-S-Trfase_C_sf"/>
</dbReference>
<keyword evidence="3" id="KW-1185">Reference proteome</keyword>
<dbReference type="Proteomes" id="UP001143307">
    <property type="component" value="Unassembled WGS sequence"/>
</dbReference>
<dbReference type="CDD" id="cd00570">
    <property type="entry name" value="GST_N_family"/>
    <property type="match status" value="1"/>
</dbReference>
<organism evidence="2 3">
    <name type="scientific">Candidatus Seongchinamella marina</name>
    <dbReference type="NCBI Taxonomy" id="2518990"/>
    <lineage>
        <taxon>Bacteria</taxon>
        <taxon>Pseudomonadati</taxon>
        <taxon>Pseudomonadota</taxon>
        <taxon>Gammaproteobacteria</taxon>
        <taxon>Cellvibrionales</taxon>
        <taxon>Halieaceae</taxon>
        <taxon>Seongchinamella</taxon>
    </lineage>
</organism>
<protein>
    <submittedName>
        <fullName evidence="2">Glutathione S-transferase family protein</fullName>
    </submittedName>
</protein>
<dbReference type="InterPro" id="IPR040079">
    <property type="entry name" value="Glutathione_S-Trfase"/>
</dbReference>
<dbReference type="PROSITE" id="PS00195">
    <property type="entry name" value="GLUTAREDOXIN_1"/>
    <property type="match status" value="1"/>
</dbReference>
<dbReference type="EMBL" id="SHNP01000008">
    <property type="protein sequence ID" value="MCX2975511.1"/>
    <property type="molecule type" value="Genomic_DNA"/>
</dbReference>
<dbReference type="InterPro" id="IPR004045">
    <property type="entry name" value="Glutathione_S-Trfase_N"/>
</dbReference>
<dbReference type="InterPro" id="IPR050983">
    <property type="entry name" value="GST_Omega/HSP26"/>
</dbReference>
<dbReference type="SFLD" id="SFLDS00019">
    <property type="entry name" value="Glutathione_Transferase_(cytos"/>
    <property type="match status" value="1"/>
</dbReference>
<dbReference type="PROSITE" id="PS51354">
    <property type="entry name" value="GLUTAREDOXIN_2"/>
    <property type="match status" value="1"/>
</dbReference>
<dbReference type="PANTHER" id="PTHR43968:SF6">
    <property type="entry name" value="GLUTATHIONE S-TRANSFERASE OMEGA"/>
    <property type="match status" value="1"/>
</dbReference>
<dbReference type="PANTHER" id="PTHR43968">
    <property type="match status" value="1"/>
</dbReference>
<evidence type="ECO:0000259" key="1">
    <source>
        <dbReference type="PROSITE" id="PS50404"/>
    </source>
</evidence>
<feature type="domain" description="GST N-terminal" evidence="1">
    <location>
        <begin position="1"/>
        <end position="78"/>
    </location>
</feature>
<dbReference type="RefSeq" id="WP_279254150.1">
    <property type="nucleotide sequence ID" value="NZ_SHNP01000008.1"/>
</dbReference>
<sequence>MLTLYQRTDCPFCWKVRLALQELSVAHDLIETQFGEKHPEVVRHSPTGSVPVLVDGNVVIWESSVMLDYLDAQFAPGRLIPSEAGQQASVRTLHAYSDKCVGPALRDLVFEKRSKLESEWDLDVIQESELKWQSCQAYLEEQLSPGGFFGSAFGAADCALAARCGVAEVYGAGVSDKYPKLLIWFEQIKSLASWNAAYPESFISR</sequence>
<dbReference type="InterPro" id="IPR036249">
    <property type="entry name" value="Thioredoxin-like_sf"/>
</dbReference>
<dbReference type="Gene3D" id="3.40.30.10">
    <property type="entry name" value="Glutaredoxin"/>
    <property type="match status" value="1"/>
</dbReference>
<name>A0ABT3T101_9GAMM</name>
<dbReference type="SUPFAM" id="SSF52833">
    <property type="entry name" value="Thioredoxin-like"/>
    <property type="match status" value="1"/>
</dbReference>
<gene>
    <name evidence="2" type="ORF">EYC87_18170</name>
</gene>
<proteinExistence type="predicted"/>
<dbReference type="SUPFAM" id="SSF47616">
    <property type="entry name" value="GST C-terminal domain-like"/>
    <property type="match status" value="1"/>
</dbReference>
<dbReference type="Gene3D" id="1.20.1050.10">
    <property type="match status" value="1"/>
</dbReference>
<accession>A0ABT3T101</accession>
<reference evidence="2" key="1">
    <citation type="submission" date="2019-02" db="EMBL/GenBank/DDBJ databases">
        <authorList>
            <person name="Li S.-H."/>
        </authorList>
    </citation>
    <scope>NUCLEOTIDE SEQUENCE</scope>
    <source>
        <strain evidence="2">IMCC8485</strain>
    </source>
</reference>